<evidence type="ECO:0000256" key="6">
    <source>
        <dbReference type="ARBA" id="ARBA00023242"/>
    </source>
</evidence>
<feature type="domain" description="C2H2-type" evidence="9">
    <location>
        <begin position="573"/>
        <end position="600"/>
    </location>
</feature>
<feature type="compositionally biased region" description="Basic residues" evidence="8">
    <location>
        <begin position="170"/>
        <end position="186"/>
    </location>
</feature>
<evidence type="ECO:0000256" key="3">
    <source>
        <dbReference type="ARBA" id="ARBA00022737"/>
    </source>
</evidence>
<dbReference type="PROSITE" id="PS00028">
    <property type="entry name" value="ZINC_FINGER_C2H2_1"/>
    <property type="match status" value="4"/>
</dbReference>
<organism evidence="11">
    <name type="scientific">Culicoides sonorensis</name>
    <name type="common">Biting midge</name>
    <dbReference type="NCBI Taxonomy" id="179676"/>
    <lineage>
        <taxon>Eukaryota</taxon>
        <taxon>Metazoa</taxon>
        <taxon>Ecdysozoa</taxon>
        <taxon>Arthropoda</taxon>
        <taxon>Hexapoda</taxon>
        <taxon>Insecta</taxon>
        <taxon>Pterygota</taxon>
        <taxon>Neoptera</taxon>
        <taxon>Endopterygota</taxon>
        <taxon>Diptera</taxon>
        <taxon>Nematocera</taxon>
        <taxon>Chironomoidea</taxon>
        <taxon>Ceratopogonidae</taxon>
        <taxon>Ceratopogoninae</taxon>
        <taxon>Culicoides</taxon>
        <taxon>Monoculicoides</taxon>
    </lineage>
</organism>
<name>A0A336LZ96_CULSO</name>
<keyword evidence="2" id="KW-0479">Metal-binding</keyword>
<dbReference type="SMART" id="SM00355">
    <property type="entry name" value="ZnF_C2H2"/>
    <property type="match status" value="5"/>
</dbReference>
<sequence length="640" mass="73732">MCNKTIDLIFNYENIEEVKDSSRQIEVLCDTCQDRILLNIKFAVADAPYNKKEIDKMEIDYDLNQSTGIPVQNYGSVNEKDVISLIDEVHVENRHFDTDDIENFLDVHQIPTKKSVDGDESEIEQLKMPIINGGPKKVHFECENCGKKFRGKKSLENHVRKHLTQEPKGRKGSGKVKKVHASKRKSKRLEKIRHPEILQKQVDGKITCQICQKGYKSKYWLKNHYVAAHFDEPKAKIPIMCNQIIDIVIKYGKLDDFIDPNQRSIEVNCDKCKDSIQINVIFSKSEENNNTKSVHNKNIEVEINNEKECTEPRSNSDVSCTDRSSDVTFVSEADPLKQYDDISMESDPLQITIGTDDSQKKGAELEKSVILFLCPFCNTQFKDEISHKEHMQENHSDFQDEIMTFLDKILSSDQNTQIEIQPETEIVPAIKMEPEIQIDSYLEVQAESSFDPSLFCKTEFSDFDDSTMDFEEFFGFTDDEGSETDDAVEAISLQKLFFFNETPIHELEVNFTVVDSDHTYAKIANDENEVSLLHEITMPEISNKCGSPCTLKKKLDFVKLTPISLIDSRKETFSCHVCKKTFTTKNSLTDHGRIHTGEKPYKCDICFKEFRCARNRWQHYKTHHQNSLIMKKKSSRTSKG</sequence>
<dbReference type="FunFam" id="3.30.160.60:FF:000446">
    <property type="entry name" value="Zinc finger protein"/>
    <property type="match status" value="1"/>
</dbReference>
<evidence type="ECO:0000256" key="8">
    <source>
        <dbReference type="SAM" id="MobiDB-lite"/>
    </source>
</evidence>
<dbReference type="GO" id="GO:0008270">
    <property type="term" value="F:zinc ion binding"/>
    <property type="evidence" value="ECO:0007669"/>
    <property type="project" value="UniProtKB-KW"/>
</dbReference>
<evidence type="ECO:0000313" key="10">
    <source>
        <dbReference type="EMBL" id="SSX02945.1"/>
    </source>
</evidence>
<dbReference type="VEuPathDB" id="VectorBase:CSON008714"/>
<reference evidence="10" key="1">
    <citation type="submission" date="2018-04" db="EMBL/GenBank/DDBJ databases">
        <authorList>
            <person name="Go L.Y."/>
            <person name="Mitchell J.A."/>
        </authorList>
    </citation>
    <scope>NUCLEOTIDE SEQUENCE</scope>
    <source>
        <tissue evidence="10">Whole organism</tissue>
    </source>
</reference>
<evidence type="ECO:0000256" key="2">
    <source>
        <dbReference type="ARBA" id="ARBA00022723"/>
    </source>
</evidence>
<keyword evidence="4 7" id="KW-0863">Zinc-finger</keyword>
<dbReference type="GO" id="GO:0000977">
    <property type="term" value="F:RNA polymerase II transcription regulatory region sequence-specific DNA binding"/>
    <property type="evidence" value="ECO:0007669"/>
    <property type="project" value="TreeGrafter"/>
</dbReference>
<dbReference type="Pfam" id="PF00096">
    <property type="entry name" value="zf-C2H2"/>
    <property type="match status" value="2"/>
</dbReference>
<comment type="subcellular location">
    <subcellularLocation>
        <location evidence="1">Nucleus</location>
    </subcellularLocation>
</comment>
<dbReference type="GO" id="GO:0005634">
    <property type="term" value="C:nucleus"/>
    <property type="evidence" value="ECO:0007669"/>
    <property type="project" value="UniProtKB-SubCell"/>
</dbReference>
<dbReference type="SUPFAM" id="SSF57667">
    <property type="entry name" value="beta-beta-alpha zinc fingers"/>
    <property type="match status" value="2"/>
</dbReference>
<dbReference type="PANTHER" id="PTHR24409">
    <property type="entry name" value="ZINC FINGER PROTEIN 142"/>
    <property type="match status" value="1"/>
</dbReference>
<evidence type="ECO:0000256" key="1">
    <source>
        <dbReference type="ARBA" id="ARBA00004123"/>
    </source>
</evidence>
<feature type="domain" description="C2H2-type" evidence="9">
    <location>
        <begin position="140"/>
        <end position="167"/>
    </location>
</feature>
<evidence type="ECO:0000259" key="9">
    <source>
        <dbReference type="PROSITE" id="PS50157"/>
    </source>
</evidence>
<dbReference type="EMBL" id="UFQT01000332">
    <property type="protein sequence ID" value="SSX23312.1"/>
    <property type="molecule type" value="Genomic_DNA"/>
</dbReference>
<keyword evidence="6" id="KW-0539">Nucleus</keyword>
<accession>A0A336LZ96</accession>
<dbReference type="InterPro" id="IPR036236">
    <property type="entry name" value="Znf_C2H2_sf"/>
</dbReference>
<dbReference type="PROSITE" id="PS50157">
    <property type="entry name" value="ZINC_FINGER_C2H2_2"/>
    <property type="match status" value="3"/>
</dbReference>
<dbReference type="AlphaFoldDB" id="A0A336LZ96"/>
<gene>
    <name evidence="11" type="primary">CSON008714</name>
</gene>
<evidence type="ECO:0000313" key="11">
    <source>
        <dbReference type="EMBL" id="SSX23312.1"/>
    </source>
</evidence>
<reference evidence="11" key="2">
    <citation type="submission" date="2018-07" db="EMBL/GenBank/DDBJ databases">
        <authorList>
            <person name="Quirk P.G."/>
            <person name="Krulwich T.A."/>
        </authorList>
    </citation>
    <scope>NUCLEOTIDE SEQUENCE</scope>
</reference>
<feature type="region of interest" description="Disordered" evidence="8">
    <location>
        <begin position="165"/>
        <end position="186"/>
    </location>
</feature>
<feature type="domain" description="C2H2-type" evidence="9">
    <location>
        <begin position="601"/>
        <end position="623"/>
    </location>
</feature>
<keyword evidence="5" id="KW-0862">Zinc</keyword>
<dbReference type="Gene3D" id="3.30.160.60">
    <property type="entry name" value="Classic Zinc Finger"/>
    <property type="match status" value="3"/>
</dbReference>
<dbReference type="FunFam" id="3.30.160.60:FF:001498">
    <property type="entry name" value="Zinc finger protein 404"/>
    <property type="match status" value="1"/>
</dbReference>
<evidence type="ECO:0000256" key="5">
    <source>
        <dbReference type="ARBA" id="ARBA00022833"/>
    </source>
</evidence>
<proteinExistence type="predicted"/>
<dbReference type="InterPro" id="IPR013087">
    <property type="entry name" value="Znf_C2H2_type"/>
</dbReference>
<protein>
    <submittedName>
        <fullName evidence="11">CSON008714 protein</fullName>
    </submittedName>
</protein>
<keyword evidence="3" id="KW-0677">Repeat</keyword>
<evidence type="ECO:0000256" key="4">
    <source>
        <dbReference type="ARBA" id="ARBA00022771"/>
    </source>
</evidence>
<dbReference type="EMBL" id="UFQS01000332">
    <property type="protein sequence ID" value="SSX02945.1"/>
    <property type="molecule type" value="Genomic_DNA"/>
</dbReference>
<evidence type="ECO:0000256" key="7">
    <source>
        <dbReference type="PROSITE-ProRule" id="PRU00042"/>
    </source>
</evidence>
<dbReference type="GO" id="GO:0000981">
    <property type="term" value="F:DNA-binding transcription factor activity, RNA polymerase II-specific"/>
    <property type="evidence" value="ECO:0007669"/>
    <property type="project" value="TreeGrafter"/>
</dbReference>
<dbReference type="PANTHER" id="PTHR24409:SF295">
    <property type="entry name" value="AZ2-RELATED"/>
    <property type="match status" value="1"/>
</dbReference>